<protein>
    <submittedName>
        <fullName evidence="8">Protein SULFUR DEFICIENCY-INDUCED 1</fullName>
    </submittedName>
</protein>
<dbReference type="Pfam" id="PF01918">
    <property type="entry name" value="Alba"/>
    <property type="match status" value="1"/>
</dbReference>
<dbReference type="PANTHER" id="PTHR36326">
    <property type="entry name" value="PROTEIN POLLENLESS 3-LIKE 2"/>
    <property type="match status" value="1"/>
</dbReference>
<keyword evidence="4" id="KW-0175">Coiled coil</keyword>
<dbReference type="EMBL" id="JACGWM010000002">
    <property type="protein sequence ID" value="KAL0390845.1"/>
    <property type="molecule type" value="Genomic_DNA"/>
</dbReference>
<name>A0AAW2SE46_9LAMI</name>
<dbReference type="SUPFAM" id="SSF81901">
    <property type="entry name" value="HCP-like"/>
    <property type="match status" value="1"/>
</dbReference>
<feature type="region of interest" description="Disordered" evidence="6">
    <location>
        <begin position="492"/>
        <end position="511"/>
    </location>
</feature>
<comment type="caution">
    <text evidence="8">The sequence shown here is derived from an EMBL/GenBank/DDBJ whole genome shotgun (WGS) entry which is preliminary data.</text>
</comment>
<keyword evidence="5" id="KW-0539">Nucleus</keyword>
<evidence type="ECO:0000256" key="3">
    <source>
        <dbReference type="ARBA" id="ARBA00022803"/>
    </source>
</evidence>
<evidence type="ECO:0000256" key="6">
    <source>
        <dbReference type="SAM" id="MobiDB-lite"/>
    </source>
</evidence>
<dbReference type="InterPro" id="IPR036882">
    <property type="entry name" value="Alba-like_dom_sf"/>
</dbReference>
<dbReference type="PANTHER" id="PTHR36326:SF14">
    <property type="entry name" value="PROTEIN SULFUR DEFICIENCY-INDUCED 1"/>
    <property type="match status" value="1"/>
</dbReference>
<dbReference type="InterPro" id="IPR044961">
    <property type="entry name" value="MS5/SDI1"/>
</dbReference>
<reference evidence="8" key="2">
    <citation type="journal article" date="2024" name="Plant">
        <title>Genomic evolution and insights into agronomic trait innovations of Sesamum species.</title>
        <authorList>
            <person name="Miao H."/>
            <person name="Wang L."/>
            <person name="Qu L."/>
            <person name="Liu H."/>
            <person name="Sun Y."/>
            <person name="Le M."/>
            <person name="Wang Q."/>
            <person name="Wei S."/>
            <person name="Zheng Y."/>
            <person name="Lin W."/>
            <person name="Duan Y."/>
            <person name="Cao H."/>
            <person name="Xiong S."/>
            <person name="Wang X."/>
            <person name="Wei L."/>
            <person name="Li C."/>
            <person name="Ma Q."/>
            <person name="Ju M."/>
            <person name="Zhao R."/>
            <person name="Li G."/>
            <person name="Mu C."/>
            <person name="Tian Q."/>
            <person name="Mei H."/>
            <person name="Zhang T."/>
            <person name="Gao T."/>
            <person name="Zhang H."/>
        </authorList>
    </citation>
    <scope>NUCLEOTIDE SEQUENCE</scope>
    <source>
        <strain evidence="8">KEN8</strain>
    </source>
</reference>
<dbReference type="Gene3D" id="3.30.110.20">
    <property type="entry name" value="Alba-like domain"/>
    <property type="match status" value="1"/>
</dbReference>
<evidence type="ECO:0000313" key="8">
    <source>
        <dbReference type="EMBL" id="KAL0390845.1"/>
    </source>
</evidence>
<accession>A0AAW2SE46</accession>
<feature type="region of interest" description="Disordered" evidence="6">
    <location>
        <begin position="137"/>
        <end position="176"/>
    </location>
</feature>
<organism evidence="8">
    <name type="scientific">Sesamum calycinum</name>
    <dbReference type="NCBI Taxonomy" id="2727403"/>
    <lineage>
        <taxon>Eukaryota</taxon>
        <taxon>Viridiplantae</taxon>
        <taxon>Streptophyta</taxon>
        <taxon>Embryophyta</taxon>
        <taxon>Tracheophyta</taxon>
        <taxon>Spermatophyta</taxon>
        <taxon>Magnoliopsida</taxon>
        <taxon>eudicotyledons</taxon>
        <taxon>Gunneridae</taxon>
        <taxon>Pentapetalae</taxon>
        <taxon>asterids</taxon>
        <taxon>lamiids</taxon>
        <taxon>Lamiales</taxon>
        <taxon>Pedaliaceae</taxon>
        <taxon>Sesamum</taxon>
    </lineage>
</organism>
<keyword evidence="2" id="KW-0677">Repeat</keyword>
<evidence type="ECO:0000256" key="1">
    <source>
        <dbReference type="ARBA" id="ARBA00004123"/>
    </source>
</evidence>
<dbReference type="GO" id="GO:0005634">
    <property type="term" value="C:nucleus"/>
    <property type="evidence" value="ECO:0007669"/>
    <property type="project" value="UniProtKB-SubCell"/>
</dbReference>
<evidence type="ECO:0000256" key="5">
    <source>
        <dbReference type="ARBA" id="ARBA00023242"/>
    </source>
</evidence>
<proteinExistence type="predicted"/>
<feature type="domain" description="DNA/RNA-binding protein Alba-like" evidence="7">
    <location>
        <begin position="19"/>
        <end position="82"/>
    </location>
</feature>
<gene>
    <name evidence="8" type="ORF">Scaly_0441600</name>
</gene>
<evidence type="ECO:0000256" key="2">
    <source>
        <dbReference type="ARBA" id="ARBA00022737"/>
    </source>
</evidence>
<dbReference type="FunFam" id="3.30.110.20:FF:000003">
    <property type="entry name" value="DNA/RNA-binding protein Alba 1"/>
    <property type="match status" value="1"/>
</dbReference>
<dbReference type="InterPro" id="IPR011990">
    <property type="entry name" value="TPR-like_helical_dom_sf"/>
</dbReference>
<dbReference type="GO" id="GO:0003676">
    <property type="term" value="F:nucleic acid binding"/>
    <property type="evidence" value="ECO:0007669"/>
    <property type="project" value="InterPro"/>
</dbReference>
<dbReference type="Gene3D" id="1.25.40.10">
    <property type="entry name" value="Tetratricopeptide repeat domain"/>
    <property type="match status" value="1"/>
</dbReference>
<dbReference type="AlphaFoldDB" id="A0AAW2SE46"/>
<sequence>MDRYQKVEKPKPESPVNENEIRITSQGLVRNYVSYATTLLQERRVREIVLKAMGQAISKTVAIAEIIKRRVPRLHQDTAISSVSITDTFEPIEEGLQTVEQTRHVSMISITLSTKELNKTSPGYQAPFNVDQTKQQQYNYQPQQQQPPRQARAIYNTGNGDTYGRGRGRGRGDEVGTEVDIQTTKVAIQVDILTGAVVAVVGVGVIVELDMEEAEVEVGEDMGEGVEGWVVDRGVGRWRHPSIVGSCLWFGAAGKCLPWLQQKKSENLFHVIHKVPSGDGPYVRAKHAQLVEKDPETAIVWFWKAINSGDRVDSALKDMAVVMKQLDRTEEAIEAVKSFRALCSRHAQESLDNVLIDLYKKCGKVDEQIVLLKHKLKMIYLGRLSMESPQKLLVLMARSFRFPSLRKLPEYCPTYLYHDLNQGNLGWAYMQKMNFIAAEVVYRKAQMIDPDANKALNLCQCLIKQARYEEANWFFRMCCSISFQVPMSSGQETGQRNCGLNWNPSNTPARG</sequence>
<reference evidence="8" key="1">
    <citation type="submission" date="2020-06" db="EMBL/GenBank/DDBJ databases">
        <authorList>
            <person name="Li T."/>
            <person name="Hu X."/>
            <person name="Zhang T."/>
            <person name="Song X."/>
            <person name="Zhang H."/>
            <person name="Dai N."/>
            <person name="Sheng W."/>
            <person name="Hou X."/>
            <person name="Wei L."/>
        </authorList>
    </citation>
    <scope>NUCLEOTIDE SEQUENCE</scope>
    <source>
        <strain evidence="8">KEN8</strain>
        <tissue evidence="8">Leaf</tissue>
    </source>
</reference>
<dbReference type="InterPro" id="IPR002775">
    <property type="entry name" value="DNA/RNA-bd_Alba-like"/>
</dbReference>
<evidence type="ECO:0000256" key="4">
    <source>
        <dbReference type="ARBA" id="ARBA00023054"/>
    </source>
</evidence>
<keyword evidence="3" id="KW-0802">TPR repeat</keyword>
<evidence type="ECO:0000259" key="7">
    <source>
        <dbReference type="Pfam" id="PF01918"/>
    </source>
</evidence>
<feature type="compositionally biased region" description="Low complexity" evidence="6">
    <location>
        <begin position="137"/>
        <end position="162"/>
    </location>
</feature>
<comment type="subcellular location">
    <subcellularLocation>
        <location evidence="1">Nucleus</location>
    </subcellularLocation>
</comment>
<dbReference type="SUPFAM" id="SSF82704">
    <property type="entry name" value="AlbA-like"/>
    <property type="match status" value="1"/>
</dbReference>